<comment type="caution">
    <text evidence="2">The sequence shown here is derived from an EMBL/GenBank/DDBJ whole genome shotgun (WGS) entry which is preliminary data.</text>
</comment>
<evidence type="ECO:0000313" key="2">
    <source>
        <dbReference type="EMBL" id="KAH3886856.1"/>
    </source>
</evidence>
<keyword evidence="3" id="KW-1185">Reference proteome</keyword>
<protein>
    <submittedName>
        <fullName evidence="2">Uncharacterized protein</fullName>
    </submittedName>
</protein>
<dbReference type="Proteomes" id="UP000828390">
    <property type="component" value="Unassembled WGS sequence"/>
</dbReference>
<sequence length="77" mass="8715">MSSKEALNTVTDVEQRSPEHQHFHRLQKAVKQVFLNTNSYMEFFYKSIASNASGCHEGGCTKPSTMTSAMAKEHYDD</sequence>
<reference evidence="2" key="1">
    <citation type="journal article" date="2019" name="bioRxiv">
        <title>The Genome of the Zebra Mussel, Dreissena polymorpha: A Resource for Invasive Species Research.</title>
        <authorList>
            <person name="McCartney M.A."/>
            <person name="Auch B."/>
            <person name="Kono T."/>
            <person name="Mallez S."/>
            <person name="Zhang Y."/>
            <person name="Obille A."/>
            <person name="Becker A."/>
            <person name="Abrahante J.E."/>
            <person name="Garbe J."/>
            <person name="Badalamenti J.P."/>
            <person name="Herman A."/>
            <person name="Mangelson H."/>
            <person name="Liachko I."/>
            <person name="Sullivan S."/>
            <person name="Sone E.D."/>
            <person name="Koren S."/>
            <person name="Silverstein K.A.T."/>
            <person name="Beckman K.B."/>
            <person name="Gohl D.M."/>
        </authorList>
    </citation>
    <scope>NUCLEOTIDE SEQUENCE</scope>
    <source>
        <strain evidence="2">Duluth1</strain>
        <tissue evidence="2">Whole animal</tissue>
    </source>
</reference>
<feature type="compositionally biased region" description="Polar residues" evidence="1">
    <location>
        <begin position="1"/>
        <end position="12"/>
    </location>
</feature>
<feature type="region of interest" description="Disordered" evidence="1">
    <location>
        <begin position="1"/>
        <end position="24"/>
    </location>
</feature>
<organism evidence="2 3">
    <name type="scientific">Dreissena polymorpha</name>
    <name type="common">Zebra mussel</name>
    <name type="synonym">Mytilus polymorpha</name>
    <dbReference type="NCBI Taxonomy" id="45954"/>
    <lineage>
        <taxon>Eukaryota</taxon>
        <taxon>Metazoa</taxon>
        <taxon>Spiralia</taxon>
        <taxon>Lophotrochozoa</taxon>
        <taxon>Mollusca</taxon>
        <taxon>Bivalvia</taxon>
        <taxon>Autobranchia</taxon>
        <taxon>Heteroconchia</taxon>
        <taxon>Euheterodonta</taxon>
        <taxon>Imparidentia</taxon>
        <taxon>Neoheterodontei</taxon>
        <taxon>Myida</taxon>
        <taxon>Dreissenoidea</taxon>
        <taxon>Dreissenidae</taxon>
        <taxon>Dreissena</taxon>
    </lineage>
</organism>
<evidence type="ECO:0000313" key="3">
    <source>
        <dbReference type="Proteomes" id="UP000828390"/>
    </source>
</evidence>
<reference evidence="2" key="2">
    <citation type="submission" date="2020-11" db="EMBL/GenBank/DDBJ databases">
        <authorList>
            <person name="McCartney M.A."/>
            <person name="Auch B."/>
            <person name="Kono T."/>
            <person name="Mallez S."/>
            <person name="Becker A."/>
            <person name="Gohl D.M."/>
            <person name="Silverstein K.A.T."/>
            <person name="Koren S."/>
            <person name="Bechman K.B."/>
            <person name="Herman A."/>
            <person name="Abrahante J.E."/>
            <person name="Garbe J."/>
        </authorList>
    </citation>
    <scope>NUCLEOTIDE SEQUENCE</scope>
    <source>
        <strain evidence="2">Duluth1</strain>
        <tissue evidence="2">Whole animal</tissue>
    </source>
</reference>
<evidence type="ECO:0000256" key="1">
    <source>
        <dbReference type="SAM" id="MobiDB-lite"/>
    </source>
</evidence>
<dbReference type="EMBL" id="JAIWYP010000001">
    <property type="protein sequence ID" value="KAH3886856.1"/>
    <property type="molecule type" value="Genomic_DNA"/>
</dbReference>
<dbReference type="AlphaFoldDB" id="A0A9D4N311"/>
<accession>A0A9D4N311</accession>
<gene>
    <name evidence="2" type="ORF">DPMN_010869</name>
</gene>
<proteinExistence type="predicted"/>
<name>A0A9D4N311_DREPO</name>